<dbReference type="InterPro" id="IPR001492">
    <property type="entry name" value="Flagellin"/>
</dbReference>
<accession>A0A2R5EKN9</accession>
<dbReference type="GO" id="GO:0005198">
    <property type="term" value="F:structural molecule activity"/>
    <property type="evidence" value="ECO:0007669"/>
    <property type="project" value="InterPro"/>
</dbReference>
<keyword evidence="3" id="KW-0975">Bacterial flagellum</keyword>
<keyword evidence="6" id="KW-0966">Cell projection</keyword>
<gene>
    <name evidence="6" type="ORF">PAT3040_01740</name>
</gene>
<evidence type="ECO:0000313" key="6">
    <source>
        <dbReference type="EMBL" id="GBG07192.1"/>
    </source>
</evidence>
<dbReference type="Proteomes" id="UP000245202">
    <property type="component" value="Unassembled WGS sequence"/>
</dbReference>
<dbReference type="GO" id="GO:0071973">
    <property type="term" value="P:bacterial-type flagellum-dependent cell motility"/>
    <property type="evidence" value="ECO:0007669"/>
    <property type="project" value="InterPro"/>
</dbReference>
<dbReference type="InterPro" id="IPR001029">
    <property type="entry name" value="Flagellin_N"/>
</dbReference>
<feature type="domain" description="Flagellin N-terminal" evidence="4">
    <location>
        <begin position="3"/>
        <end position="119"/>
    </location>
</feature>
<protein>
    <submittedName>
        <fullName evidence="6">Flagellar hook-associated protein FlgL</fullName>
    </submittedName>
</protein>
<comment type="caution">
    <text evidence="6">The sequence shown here is derived from an EMBL/GenBank/DDBJ whole genome shotgun (WGS) entry which is preliminary data.</text>
</comment>
<evidence type="ECO:0000256" key="1">
    <source>
        <dbReference type="ARBA" id="ARBA00004365"/>
    </source>
</evidence>
<dbReference type="InterPro" id="IPR046358">
    <property type="entry name" value="Flagellin_C"/>
</dbReference>
<evidence type="ECO:0000256" key="2">
    <source>
        <dbReference type="ARBA" id="ARBA00005709"/>
    </source>
</evidence>
<comment type="subcellular location">
    <subcellularLocation>
        <location evidence="1">Bacterial flagellum</location>
    </subcellularLocation>
</comment>
<evidence type="ECO:0000259" key="4">
    <source>
        <dbReference type="Pfam" id="PF00669"/>
    </source>
</evidence>
<dbReference type="GO" id="GO:0009424">
    <property type="term" value="C:bacterial-type flagellum hook"/>
    <property type="evidence" value="ECO:0007669"/>
    <property type="project" value="InterPro"/>
</dbReference>
<reference evidence="6 7" key="1">
    <citation type="submission" date="2017-08" db="EMBL/GenBank/DDBJ databases">
        <title>Substantial Increase in Enzyme Production by Combined Drug-Resistance Mutations in Paenibacillus agaridevorans.</title>
        <authorList>
            <person name="Tanaka Y."/>
            <person name="Funane K."/>
            <person name="Hosaka T."/>
            <person name="Shiwa Y."/>
            <person name="Fujita N."/>
            <person name="Miyazaki T."/>
            <person name="Yoshikawa H."/>
            <person name="Murakami K."/>
            <person name="Kasahara K."/>
            <person name="Inaoka T."/>
            <person name="Hiraga Y."/>
            <person name="Ochi K."/>
        </authorList>
    </citation>
    <scope>NUCLEOTIDE SEQUENCE [LARGE SCALE GENOMIC DNA]</scope>
    <source>
        <strain evidence="6 7">T-3040</strain>
    </source>
</reference>
<evidence type="ECO:0000313" key="7">
    <source>
        <dbReference type="Proteomes" id="UP000245202"/>
    </source>
</evidence>
<dbReference type="EMBL" id="BDQX01000080">
    <property type="protein sequence ID" value="GBG07192.1"/>
    <property type="molecule type" value="Genomic_DNA"/>
</dbReference>
<dbReference type="PANTHER" id="PTHR42792:SF1">
    <property type="entry name" value="FLAGELLAR HOOK-ASSOCIATED PROTEIN 3"/>
    <property type="match status" value="1"/>
</dbReference>
<keyword evidence="6" id="KW-0969">Cilium</keyword>
<dbReference type="SUPFAM" id="SSF64518">
    <property type="entry name" value="Phase 1 flagellin"/>
    <property type="match status" value="1"/>
</dbReference>
<keyword evidence="7" id="KW-1185">Reference proteome</keyword>
<sequence>MTQMEQLQQQTTTGRKINKASDDPVGITYSLRYRTELTATTQYQKNVDSALSWLDFNDTVLGQAGDVLHRIKDLATNGASGTNPQIALDNIQSEIAQLKTQLIEIGNSKMNGKYVFNGEQFDKPPYNTGDPLLDAKAVSGDQGIINYAIGPNVTVDLNLSTEQIFGAADPTGTGNNIFSVIDRVMAGLSSGNYSDVTAELSNIEIGMDRVLNKRSEVGARVNRLELTQNRLADLELNLTDMKSKTEDADFEKLLIDTQINENIYQASLAVGAKVISKSLVDFLR</sequence>
<evidence type="ECO:0000256" key="3">
    <source>
        <dbReference type="ARBA" id="ARBA00023143"/>
    </source>
</evidence>
<feature type="domain" description="Flagellin C-terminal" evidence="5">
    <location>
        <begin position="202"/>
        <end position="283"/>
    </location>
</feature>
<evidence type="ECO:0000259" key="5">
    <source>
        <dbReference type="Pfam" id="PF00700"/>
    </source>
</evidence>
<dbReference type="PRINTS" id="PR00207">
    <property type="entry name" value="FLAGELLIN"/>
</dbReference>
<comment type="similarity">
    <text evidence="2">Belongs to the bacterial flagellin family.</text>
</comment>
<proteinExistence type="inferred from homology"/>
<organism evidence="6 7">
    <name type="scientific">Paenibacillus agaridevorans</name>
    <dbReference type="NCBI Taxonomy" id="171404"/>
    <lineage>
        <taxon>Bacteria</taxon>
        <taxon>Bacillati</taxon>
        <taxon>Bacillota</taxon>
        <taxon>Bacilli</taxon>
        <taxon>Bacillales</taxon>
        <taxon>Paenibacillaceae</taxon>
        <taxon>Paenibacillus</taxon>
    </lineage>
</organism>
<dbReference type="AlphaFoldDB" id="A0A2R5EKN9"/>
<dbReference type="PANTHER" id="PTHR42792">
    <property type="entry name" value="FLAGELLIN"/>
    <property type="match status" value="1"/>
</dbReference>
<dbReference type="Pfam" id="PF00700">
    <property type="entry name" value="Flagellin_C"/>
    <property type="match status" value="1"/>
</dbReference>
<name>A0A2R5EKN9_9BACL</name>
<keyword evidence="6" id="KW-0282">Flagellum</keyword>
<dbReference type="InterPro" id="IPR013384">
    <property type="entry name" value="Flagell_FlgL"/>
</dbReference>
<dbReference type="Pfam" id="PF00669">
    <property type="entry name" value="Flagellin_N"/>
    <property type="match status" value="1"/>
</dbReference>
<dbReference type="NCBIfam" id="TIGR02550">
    <property type="entry name" value="flagell_flgL"/>
    <property type="match status" value="1"/>
</dbReference>
<dbReference type="Gene3D" id="1.20.1330.10">
    <property type="entry name" value="f41 fragment of flagellin, N-terminal domain"/>
    <property type="match status" value="1"/>
</dbReference>